<dbReference type="PANTHER" id="PTHR37302:SF3">
    <property type="entry name" value="DAMAGE-INDUCIBLE PROTEIN DINB"/>
    <property type="match status" value="1"/>
</dbReference>
<dbReference type="EMBL" id="QMFY01000002">
    <property type="protein sequence ID" value="RAW02238.1"/>
    <property type="molecule type" value="Genomic_DNA"/>
</dbReference>
<evidence type="ECO:0008006" key="6">
    <source>
        <dbReference type="Google" id="ProtNLM"/>
    </source>
</evidence>
<accession>A0A364Y5G8</accession>
<reference evidence="4 5" key="1">
    <citation type="submission" date="2018-06" db="EMBL/GenBank/DDBJ databases">
        <title>Chryseolinea flavus sp. nov., a member of the phylum Bacteroidetes isolated from soil.</title>
        <authorList>
            <person name="Li Y."/>
            <person name="Wang J."/>
        </authorList>
    </citation>
    <scope>NUCLEOTIDE SEQUENCE [LARGE SCALE GENOMIC DNA]</scope>
    <source>
        <strain evidence="4 5">SDU1-6</strain>
    </source>
</reference>
<dbReference type="PANTHER" id="PTHR37302">
    <property type="entry name" value="SLR1116 PROTEIN"/>
    <property type="match status" value="1"/>
</dbReference>
<organism evidence="4 5">
    <name type="scientific">Pseudochryseolinea flava</name>
    <dbReference type="NCBI Taxonomy" id="2059302"/>
    <lineage>
        <taxon>Bacteria</taxon>
        <taxon>Pseudomonadati</taxon>
        <taxon>Bacteroidota</taxon>
        <taxon>Cytophagia</taxon>
        <taxon>Cytophagales</taxon>
        <taxon>Fulvivirgaceae</taxon>
        <taxon>Pseudochryseolinea</taxon>
    </lineage>
</organism>
<dbReference type="OrthoDB" id="9811413at2"/>
<dbReference type="RefSeq" id="WP_112746061.1">
    <property type="nucleotide sequence ID" value="NZ_QMFY01000002.1"/>
</dbReference>
<keyword evidence="2 3" id="KW-0479">Metal-binding</keyword>
<dbReference type="Gene3D" id="1.20.120.450">
    <property type="entry name" value="dinb family like domain"/>
    <property type="match status" value="1"/>
</dbReference>
<keyword evidence="5" id="KW-1185">Reference proteome</keyword>
<evidence type="ECO:0000256" key="1">
    <source>
        <dbReference type="ARBA" id="ARBA00008635"/>
    </source>
</evidence>
<feature type="binding site" evidence="3">
    <location>
        <position position="127"/>
    </location>
    <ligand>
        <name>a divalent metal cation</name>
        <dbReference type="ChEBI" id="CHEBI:60240"/>
    </ligand>
</feature>
<evidence type="ECO:0000313" key="5">
    <source>
        <dbReference type="Proteomes" id="UP000251889"/>
    </source>
</evidence>
<gene>
    <name evidence="4" type="ORF">DQQ10_06765</name>
</gene>
<evidence type="ECO:0000256" key="2">
    <source>
        <dbReference type="ARBA" id="ARBA00022723"/>
    </source>
</evidence>
<dbReference type="GO" id="GO:0046872">
    <property type="term" value="F:metal ion binding"/>
    <property type="evidence" value="ECO:0007669"/>
    <property type="project" value="UniProtKB-KW"/>
</dbReference>
<comment type="caution">
    <text evidence="4">The sequence shown here is derived from an EMBL/GenBank/DDBJ whole genome shotgun (WGS) entry which is preliminary data.</text>
</comment>
<dbReference type="Proteomes" id="UP000251889">
    <property type="component" value="Unassembled WGS sequence"/>
</dbReference>
<name>A0A364Y5G8_9BACT</name>
<dbReference type="Pfam" id="PF05163">
    <property type="entry name" value="DinB"/>
    <property type="match status" value="1"/>
</dbReference>
<dbReference type="InterPro" id="IPR007837">
    <property type="entry name" value="DinB"/>
</dbReference>
<evidence type="ECO:0000256" key="3">
    <source>
        <dbReference type="PIRSR" id="PIRSR607837-1"/>
    </source>
</evidence>
<dbReference type="AlphaFoldDB" id="A0A364Y5G8"/>
<proteinExistence type="inferred from homology"/>
<evidence type="ECO:0000313" key="4">
    <source>
        <dbReference type="EMBL" id="RAW02238.1"/>
    </source>
</evidence>
<comment type="similarity">
    <text evidence="1">Belongs to the DinB family.</text>
</comment>
<sequence length="159" mass="18212">MDILRLLAYNHWANGSLTKQIEKLPPTFFLQNFGGSFGSIQATLTHVFESDWIWLTRFQGSPTDNIPTWSFADAHTLIDRWNTIQHDMQMVVRKLIAESKESISFKTRAGHPLVMPLSEIITHISHHGSYHRGQVANMIRMAGEKPVGTDYFLFSIQNK</sequence>
<dbReference type="SUPFAM" id="SSF109854">
    <property type="entry name" value="DinB/YfiT-like putative metalloenzymes"/>
    <property type="match status" value="1"/>
</dbReference>
<protein>
    <recommendedName>
        <fullName evidence="6">Damage-inducible protein DinB</fullName>
    </recommendedName>
</protein>
<feature type="binding site" evidence="3">
    <location>
        <position position="46"/>
    </location>
    <ligand>
        <name>a divalent metal cation</name>
        <dbReference type="ChEBI" id="CHEBI:60240"/>
    </ligand>
</feature>
<feature type="binding site" evidence="3">
    <location>
        <position position="131"/>
    </location>
    <ligand>
        <name>a divalent metal cation</name>
        <dbReference type="ChEBI" id="CHEBI:60240"/>
    </ligand>
</feature>
<dbReference type="InterPro" id="IPR034660">
    <property type="entry name" value="DinB/YfiT-like"/>
</dbReference>